<dbReference type="EMBL" id="BKCJ010009128">
    <property type="protein sequence ID" value="GEU85533.1"/>
    <property type="molecule type" value="Genomic_DNA"/>
</dbReference>
<gene>
    <name evidence="2" type="ORF">Tci_057511</name>
</gene>
<evidence type="ECO:0000256" key="1">
    <source>
        <dbReference type="SAM" id="MobiDB-lite"/>
    </source>
</evidence>
<protein>
    <submittedName>
        <fullName evidence="2">Uncharacterized protein</fullName>
    </submittedName>
</protein>
<comment type="caution">
    <text evidence="2">The sequence shown here is derived from an EMBL/GenBank/DDBJ whole genome shotgun (WGS) entry which is preliminary data.</text>
</comment>
<name>A0A6L2NH82_TANCI</name>
<organism evidence="2">
    <name type="scientific">Tanacetum cinerariifolium</name>
    <name type="common">Dalmatian daisy</name>
    <name type="synonym">Chrysanthemum cinerariifolium</name>
    <dbReference type="NCBI Taxonomy" id="118510"/>
    <lineage>
        <taxon>Eukaryota</taxon>
        <taxon>Viridiplantae</taxon>
        <taxon>Streptophyta</taxon>
        <taxon>Embryophyta</taxon>
        <taxon>Tracheophyta</taxon>
        <taxon>Spermatophyta</taxon>
        <taxon>Magnoliopsida</taxon>
        <taxon>eudicotyledons</taxon>
        <taxon>Gunneridae</taxon>
        <taxon>Pentapetalae</taxon>
        <taxon>asterids</taxon>
        <taxon>campanulids</taxon>
        <taxon>Asterales</taxon>
        <taxon>Asteraceae</taxon>
        <taxon>Asteroideae</taxon>
        <taxon>Anthemideae</taxon>
        <taxon>Anthemidinae</taxon>
        <taxon>Tanacetum</taxon>
    </lineage>
</organism>
<accession>A0A6L2NH82</accession>
<evidence type="ECO:0000313" key="2">
    <source>
        <dbReference type="EMBL" id="GEU85533.1"/>
    </source>
</evidence>
<dbReference type="AlphaFoldDB" id="A0A6L2NH82"/>
<feature type="region of interest" description="Disordered" evidence="1">
    <location>
        <begin position="57"/>
        <end position="86"/>
    </location>
</feature>
<reference evidence="2" key="1">
    <citation type="journal article" date="2019" name="Sci. Rep.">
        <title>Draft genome of Tanacetum cinerariifolium, the natural source of mosquito coil.</title>
        <authorList>
            <person name="Yamashiro T."/>
            <person name="Shiraishi A."/>
            <person name="Satake H."/>
            <person name="Nakayama K."/>
        </authorList>
    </citation>
    <scope>NUCLEOTIDE SEQUENCE</scope>
</reference>
<proteinExistence type="predicted"/>
<sequence length="129" mass="14689">MEKGLLLTTEQDQPQRWEVGFVDVCGTSGCKGRPDGRDVRMEGTSGWKARPDERHVRMEGTPGWKGRPNERHTALTTSEGVDEVEGCEDGDELRKKTFLEKNIQKQICLSTNNVYVKWSRGRFGDEPDY</sequence>